<evidence type="ECO:0000313" key="2">
    <source>
        <dbReference type="EMBL" id="OXG19322.1"/>
    </source>
</evidence>
<evidence type="ECO:0000256" key="1">
    <source>
        <dbReference type="SAM" id="MobiDB-lite"/>
    </source>
</evidence>
<feature type="compositionally biased region" description="Basic and acidic residues" evidence="1">
    <location>
        <begin position="286"/>
        <end position="302"/>
    </location>
</feature>
<dbReference type="EMBL" id="AMKT01000050">
    <property type="protein sequence ID" value="OXG19322.1"/>
    <property type="molecule type" value="Genomic_DNA"/>
</dbReference>
<sequence length="505" mass="54326">MSRKIGGQVVSIESPLSSSPLSSAPSSPTIPPSALLITSTPEIQEDKWNDEEETIAVELLKGEELKRNSIGETEGDLLDEEQAKADQSSSMIEDAPDQDAADALGSDPIAGPDPTRSKAGAIPTRRVSLEKRTEIYVKYKEEIQGSNDNGISPVQARRKEVINEGEDETEQINGVEVVEKGRLPGKALDAPRDLQGPGGNSSSTDIVQKNLESELRGGDNGNAGEDQRIAPGTSVKKAAEELEQSQQNATESRPSAEVVQIGNEEPGESHGCEVVDGIEPACTEASIDKTTVEPEQRQEAPREILSTTGVASEVQNGTGQGHLGEPVKEGAEPEQPEEPEEPAETVTTLIIDAKTNPKEHKVSQLLAEPPLNADGDAETVQEPQRIIEAGPSKAHSSPPLAKKIESEPRPASSLKEATCPPTVPKIRKGHLASLLVLNPAYTLPSHANAKPRRFFCPHKRKVMIGDESLERISIPGVKKTKTEHVEMMYQVLLVDKPQDGLRSRR</sequence>
<name>A0A854Q9S1_CRYNE</name>
<evidence type="ECO:0000313" key="3">
    <source>
        <dbReference type="Proteomes" id="UP000199727"/>
    </source>
</evidence>
<feature type="compositionally biased region" description="Acidic residues" evidence="1">
    <location>
        <begin position="332"/>
        <end position="343"/>
    </location>
</feature>
<gene>
    <name evidence="2" type="ORF">C361_04269</name>
</gene>
<dbReference type="AlphaFoldDB" id="A0A854Q9S1"/>
<feature type="compositionally biased region" description="Polar residues" evidence="1">
    <location>
        <begin position="244"/>
        <end position="253"/>
    </location>
</feature>
<feature type="region of interest" description="Disordered" evidence="1">
    <location>
        <begin position="161"/>
        <end position="347"/>
    </location>
</feature>
<proteinExistence type="predicted"/>
<dbReference type="Proteomes" id="UP000199727">
    <property type="component" value="Unassembled WGS sequence"/>
</dbReference>
<feature type="compositionally biased region" description="Basic and acidic residues" evidence="1">
    <location>
        <begin position="60"/>
        <end position="69"/>
    </location>
</feature>
<dbReference type="OrthoDB" id="2574295at2759"/>
<feature type="compositionally biased region" description="Polar residues" evidence="1">
    <location>
        <begin position="305"/>
        <end position="317"/>
    </location>
</feature>
<organism evidence="2 3">
    <name type="scientific">Cryptococcus neoformans Tu259-1</name>
    <dbReference type="NCBI Taxonomy" id="1230072"/>
    <lineage>
        <taxon>Eukaryota</taxon>
        <taxon>Fungi</taxon>
        <taxon>Dikarya</taxon>
        <taxon>Basidiomycota</taxon>
        <taxon>Agaricomycotina</taxon>
        <taxon>Tremellomycetes</taxon>
        <taxon>Tremellales</taxon>
        <taxon>Cryptococcaceae</taxon>
        <taxon>Cryptococcus</taxon>
        <taxon>Cryptococcus neoformans species complex</taxon>
    </lineage>
</organism>
<comment type="caution">
    <text evidence="2">The sequence shown here is derived from an EMBL/GenBank/DDBJ whole genome shotgun (WGS) entry which is preliminary data.</text>
</comment>
<protein>
    <submittedName>
        <fullName evidence="2">Uncharacterized protein</fullName>
    </submittedName>
</protein>
<reference evidence="2 3" key="1">
    <citation type="submission" date="2017-06" db="EMBL/GenBank/DDBJ databases">
        <title>Global population genomics of the pathogenic fungus Cryptococcus neoformans var. grubii.</title>
        <authorList>
            <person name="Cuomo C."/>
            <person name="Litvintseva A."/>
            <person name="Chen Y."/>
            <person name="Young S."/>
            <person name="Zeng Q."/>
            <person name="Chapman S."/>
            <person name="Gujja S."/>
            <person name="Saif S."/>
            <person name="Birren B."/>
        </authorList>
    </citation>
    <scope>NUCLEOTIDE SEQUENCE [LARGE SCALE GENOMIC DNA]</scope>
    <source>
        <strain evidence="2 3">Tu259-1</strain>
    </source>
</reference>
<feature type="region of interest" description="Disordered" evidence="1">
    <location>
        <begin position="390"/>
        <end position="417"/>
    </location>
</feature>
<feature type="compositionally biased region" description="Low complexity" evidence="1">
    <location>
        <begin position="14"/>
        <end position="37"/>
    </location>
</feature>
<accession>A0A854Q9S1</accession>
<feature type="region of interest" description="Disordered" evidence="1">
    <location>
        <begin position="1"/>
        <end position="127"/>
    </location>
</feature>